<proteinExistence type="predicted"/>
<feature type="compositionally biased region" description="Polar residues" evidence="1">
    <location>
        <begin position="361"/>
        <end position="372"/>
    </location>
</feature>
<dbReference type="RefSeq" id="XP_031000723.1">
    <property type="nucleotide sequence ID" value="XM_031134046.1"/>
</dbReference>
<dbReference type="InParanoid" id="A0A507B9K9"/>
<comment type="caution">
    <text evidence="2">The sequence shown here is derived from an EMBL/GenBank/DDBJ whole genome shotgun (WGS) entry which is preliminary data.</text>
</comment>
<evidence type="ECO:0000313" key="3">
    <source>
        <dbReference type="Proteomes" id="UP000319257"/>
    </source>
</evidence>
<dbReference type="EMBL" id="SKBQ01000103">
    <property type="protein sequence ID" value="TPX19012.1"/>
    <property type="molecule type" value="Genomic_DNA"/>
</dbReference>
<feature type="compositionally biased region" description="Polar residues" evidence="1">
    <location>
        <begin position="441"/>
        <end position="458"/>
    </location>
</feature>
<evidence type="ECO:0000313" key="2">
    <source>
        <dbReference type="EMBL" id="TPX19012.1"/>
    </source>
</evidence>
<dbReference type="GeneID" id="41978776"/>
<accession>A0A507B9K9</accession>
<feature type="compositionally biased region" description="Pro residues" evidence="1">
    <location>
        <begin position="249"/>
        <end position="269"/>
    </location>
</feature>
<feature type="compositionally biased region" description="Basic and acidic residues" evidence="1">
    <location>
        <begin position="467"/>
        <end position="482"/>
    </location>
</feature>
<feature type="compositionally biased region" description="Basic residues" evidence="1">
    <location>
        <begin position="551"/>
        <end position="564"/>
    </location>
</feature>
<keyword evidence="3" id="KW-1185">Reference proteome</keyword>
<dbReference type="AlphaFoldDB" id="A0A507B9K9"/>
<dbReference type="Proteomes" id="UP000319257">
    <property type="component" value="Unassembled WGS sequence"/>
</dbReference>
<sequence length="593" mass="64739">MAATILYKTVWSVCTHYKITPKPLLTSQQLREGQDGIRIARKRSLVPDTTPYAAAAADDNSIFPFCCGPYNSTKPPKPDRLTTDVVYGWCDRCVEIYRPFSRMHCTELRSEAAVLGFWAYMSRHNISTAVKPGVVPPTAFLTEPGGSRREETRRRMECLALGAALRRNTTRRADEMVEMVEWVRMETLRWAVSGTWEEYKRQLLLEMHAGYPEHPGLPREDEDEGRGATGVVSEQPRRHEQMQMQMPGMPAPTAIPPPPQRALPAPPPRAVKKRKLETDAPRPGCSGGGPPRAPTSRFASIDWDPPAAPAAAVLNDGRHPSFRRKPLPPGARARPAASKTVSSGRKLTKRHPAAESKARETTQASHVMSDTDGTIPFMMLPHSPPPPSKKPAPSPPSEVSSISSLSLSDDTPSSQSGTHAPQQRDHLVPSSSKQIKDLFSSDGSSEVSGLTSEASSVMQYPGSIDAICKKENQKKKDERGETRYGGAVAPKVGEAKAGQHAPVVSTQPYRSPDKAGVPLPRQDDAPSTKQRAAALEKQAATLRKQAETLKKQAKAFKKHAKPTKKRAESSSKRLASTISGSWLSALFTPVGPY</sequence>
<name>A0A507B9K9_9PEZI</name>
<evidence type="ECO:0000256" key="1">
    <source>
        <dbReference type="SAM" id="MobiDB-lite"/>
    </source>
</evidence>
<protein>
    <submittedName>
        <fullName evidence="2">Uncharacterized protein</fullName>
    </submittedName>
</protein>
<organism evidence="2 3">
    <name type="scientific">Thyridium curvatum</name>
    <dbReference type="NCBI Taxonomy" id="1093900"/>
    <lineage>
        <taxon>Eukaryota</taxon>
        <taxon>Fungi</taxon>
        <taxon>Dikarya</taxon>
        <taxon>Ascomycota</taxon>
        <taxon>Pezizomycotina</taxon>
        <taxon>Sordariomycetes</taxon>
        <taxon>Sordariomycetidae</taxon>
        <taxon>Thyridiales</taxon>
        <taxon>Thyridiaceae</taxon>
        <taxon>Thyridium</taxon>
    </lineage>
</organism>
<reference evidence="2 3" key="1">
    <citation type="submission" date="2019-06" db="EMBL/GenBank/DDBJ databases">
        <title>Draft genome sequence of the filamentous fungus Phialemoniopsis curvata isolated from diesel fuel.</title>
        <authorList>
            <person name="Varaljay V.A."/>
            <person name="Lyon W.J."/>
            <person name="Crouch A.L."/>
            <person name="Drake C.E."/>
            <person name="Hollomon J.M."/>
            <person name="Nadeau L.J."/>
            <person name="Nunn H.S."/>
            <person name="Stevenson B.S."/>
            <person name="Bojanowski C.L."/>
            <person name="Crookes-Goodson W.J."/>
        </authorList>
    </citation>
    <scope>NUCLEOTIDE SEQUENCE [LARGE SCALE GENOMIC DNA]</scope>
    <source>
        <strain evidence="2 3">D216</strain>
    </source>
</reference>
<feature type="compositionally biased region" description="Pro residues" evidence="1">
    <location>
        <begin position="382"/>
        <end position="396"/>
    </location>
</feature>
<feature type="region of interest" description="Disordered" evidence="1">
    <location>
        <begin position="212"/>
        <end position="574"/>
    </location>
</feature>
<gene>
    <name evidence="2" type="ORF">E0L32_011329</name>
</gene>
<feature type="compositionally biased region" description="Low complexity" evidence="1">
    <location>
        <begin position="397"/>
        <end position="416"/>
    </location>
</feature>